<keyword evidence="6" id="KW-1185">Reference proteome</keyword>
<evidence type="ECO:0000256" key="2">
    <source>
        <dbReference type="PROSITE-ProRule" id="PRU01331"/>
    </source>
</evidence>
<dbReference type="Gene3D" id="3.30.590.10">
    <property type="entry name" value="Glutamine synthetase/guanido kinase, catalytic domain"/>
    <property type="match status" value="1"/>
</dbReference>
<evidence type="ECO:0000259" key="4">
    <source>
        <dbReference type="PROSITE" id="PS51987"/>
    </source>
</evidence>
<comment type="caution">
    <text evidence="5">The sequence shown here is derived from an EMBL/GenBank/DDBJ whole genome shotgun (WGS) entry which is preliminary data.</text>
</comment>
<dbReference type="InterPro" id="IPR014746">
    <property type="entry name" value="Gln_synth/guanido_kin_cat_dom"/>
</dbReference>
<comment type="similarity">
    <text evidence="2 3">Belongs to the glutamine synthetase family.</text>
</comment>
<evidence type="ECO:0000256" key="3">
    <source>
        <dbReference type="RuleBase" id="RU000384"/>
    </source>
</evidence>
<dbReference type="Pfam" id="PF00120">
    <property type="entry name" value="Gln-synt_C"/>
    <property type="match status" value="1"/>
</dbReference>
<name>A0ABN9RCF2_9DINO</name>
<dbReference type="PANTHER" id="PTHR43785:SF14">
    <property type="entry name" value="GLUTAMINE SYNTHETASE"/>
    <property type="match status" value="1"/>
</dbReference>
<organism evidence="5 6">
    <name type="scientific">Prorocentrum cordatum</name>
    <dbReference type="NCBI Taxonomy" id="2364126"/>
    <lineage>
        <taxon>Eukaryota</taxon>
        <taxon>Sar</taxon>
        <taxon>Alveolata</taxon>
        <taxon>Dinophyceae</taxon>
        <taxon>Prorocentrales</taxon>
        <taxon>Prorocentraceae</taxon>
        <taxon>Prorocentrum</taxon>
    </lineage>
</organism>
<dbReference type="EMBL" id="CAUYUJ010005557">
    <property type="protein sequence ID" value="CAK0814143.1"/>
    <property type="molecule type" value="Genomic_DNA"/>
</dbReference>
<accession>A0ABN9RCF2</accession>
<evidence type="ECO:0000313" key="5">
    <source>
        <dbReference type="EMBL" id="CAK0814143.1"/>
    </source>
</evidence>
<sequence>PLRIPLPSLPLPAPAPPRLRMASPSVVRDHLRMAAMALAALARGGRGPARRGDWTGSTWAPNRISFSGNNRTHMVRVPGSDRFEVRVADGAVNPYLLPAVLLAAGLWGLDGKVSPKRFFFDPSVNMYAIPKGAPEISELPTMPQCLLDALRAMEADADLTGMLGAKFTESFQKLKKDEWSEYAHHLSAWELQNTLDC</sequence>
<evidence type="ECO:0000256" key="1">
    <source>
        <dbReference type="ARBA" id="ARBA00022598"/>
    </source>
</evidence>
<protein>
    <recommendedName>
        <fullName evidence="4">GS catalytic domain-containing protein</fullName>
    </recommendedName>
</protein>
<reference evidence="5" key="1">
    <citation type="submission" date="2023-10" db="EMBL/GenBank/DDBJ databases">
        <authorList>
            <person name="Chen Y."/>
            <person name="Shah S."/>
            <person name="Dougan E. K."/>
            <person name="Thang M."/>
            <person name="Chan C."/>
        </authorList>
    </citation>
    <scope>NUCLEOTIDE SEQUENCE [LARGE SCALE GENOMIC DNA]</scope>
</reference>
<dbReference type="Proteomes" id="UP001189429">
    <property type="component" value="Unassembled WGS sequence"/>
</dbReference>
<dbReference type="PANTHER" id="PTHR43785">
    <property type="entry name" value="GAMMA-GLUTAMYLPUTRESCINE SYNTHETASE"/>
    <property type="match status" value="1"/>
</dbReference>
<dbReference type="SUPFAM" id="SSF55931">
    <property type="entry name" value="Glutamine synthetase/guanido kinase"/>
    <property type="match status" value="1"/>
</dbReference>
<gene>
    <name evidence="5" type="ORF">PCOR1329_LOCUS17826</name>
</gene>
<evidence type="ECO:0000313" key="6">
    <source>
        <dbReference type="Proteomes" id="UP001189429"/>
    </source>
</evidence>
<feature type="non-terminal residue" evidence="5">
    <location>
        <position position="1"/>
    </location>
</feature>
<dbReference type="InterPro" id="IPR008146">
    <property type="entry name" value="Gln_synth_cat_dom"/>
</dbReference>
<dbReference type="PROSITE" id="PS51987">
    <property type="entry name" value="GS_CATALYTIC"/>
    <property type="match status" value="1"/>
</dbReference>
<proteinExistence type="inferred from homology"/>
<keyword evidence="1" id="KW-0436">Ligase</keyword>
<feature type="domain" description="GS catalytic" evidence="4">
    <location>
        <begin position="1"/>
        <end position="197"/>
    </location>
</feature>